<reference evidence="1" key="2">
    <citation type="submission" date="2025-09" db="UniProtKB">
        <authorList>
            <consortium name="EnsemblPlants"/>
        </authorList>
    </citation>
    <scope>IDENTIFICATION</scope>
</reference>
<dbReference type="EnsemblPlants" id="AVESA.00010b.r2.3CG0455650.1">
    <property type="protein sequence ID" value="AVESA.00010b.r2.3CG0455650.1.CDS.1"/>
    <property type="gene ID" value="AVESA.00010b.r2.3CG0455650"/>
</dbReference>
<name>A0ACD5VMG6_AVESA</name>
<dbReference type="Proteomes" id="UP001732700">
    <property type="component" value="Chromosome 3C"/>
</dbReference>
<sequence>MESLARYGTVKPIHLNRLQDEEYNYLFKTLAFGSAQAEDHPKLALLAGELMKFLGWSFVGAYCVANALRTDLSLRFWHGRLNKHKNLTKKNLSVFGEHLSDLYRISYPIDLTDFLPSPAAPLYLMPPRTEAELFKRKLPKIRIRDIMVNPSLCPKGDFDLVTWESRIPPYTEIFYHAQSCAQQLPKTTLRRKRDATICLLCSYVSNLFVTLFWCNGKLL</sequence>
<keyword evidence="2" id="KW-1185">Reference proteome</keyword>
<proteinExistence type="predicted"/>
<evidence type="ECO:0000313" key="1">
    <source>
        <dbReference type="EnsemblPlants" id="AVESA.00010b.r2.3CG0455650.1.CDS.1"/>
    </source>
</evidence>
<reference evidence="1" key="1">
    <citation type="submission" date="2021-05" db="EMBL/GenBank/DDBJ databases">
        <authorList>
            <person name="Scholz U."/>
            <person name="Mascher M."/>
            <person name="Fiebig A."/>
        </authorList>
    </citation>
    <scope>NUCLEOTIDE SEQUENCE [LARGE SCALE GENOMIC DNA]</scope>
</reference>
<accession>A0ACD5VMG6</accession>
<protein>
    <submittedName>
        <fullName evidence="1">Uncharacterized protein</fullName>
    </submittedName>
</protein>
<evidence type="ECO:0000313" key="2">
    <source>
        <dbReference type="Proteomes" id="UP001732700"/>
    </source>
</evidence>
<organism evidence="1 2">
    <name type="scientific">Avena sativa</name>
    <name type="common">Oat</name>
    <dbReference type="NCBI Taxonomy" id="4498"/>
    <lineage>
        <taxon>Eukaryota</taxon>
        <taxon>Viridiplantae</taxon>
        <taxon>Streptophyta</taxon>
        <taxon>Embryophyta</taxon>
        <taxon>Tracheophyta</taxon>
        <taxon>Spermatophyta</taxon>
        <taxon>Magnoliopsida</taxon>
        <taxon>Liliopsida</taxon>
        <taxon>Poales</taxon>
        <taxon>Poaceae</taxon>
        <taxon>BOP clade</taxon>
        <taxon>Pooideae</taxon>
        <taxon>Poodae</taxon>
        <taxon>Poeae</taxon>
        <taxon>Poeae Chloroplast Group 1 (Aveneae type)</taxon>
        <taxon>Aveninae</taxon>
        <taxon>Avena</taxon>
    </lineage>
</organism>